<evidence type="ECO:0000313" key="3">
    <source>
        <dbReference type="Proteomes" id="UP001153636"/>
    </source>
</evidence>
<gene>
    <name evidence="2" type="ORF">PSYICH_LOCUS4981</name>
</gene>
<keyword evidence="1" id="KW-0472">Membrane</keyword>
<organism evidence="2 3">
    <name type="scientific">Psylliodes chrysocephalus</name>
    <dbReference type="NCBI Taxonomy" id="3402493"/>
    <lineage>
        <taxon>Eukaryota</taxon>
        <taxon>Metazoa</taxon>
        <taxon>Ecdysozoa</taxon>
        <taxon>Arthropoda</taxon>
        <taxon>Hexapoda</taxon>
        <taxon>Insecta</taxon>
        <taxon>Pterygota</taxon>
        <taxon>Neoptera</taxon>
        <taxon>Endopterygota</taxon>
        <taxon>Coleoptera</taxon>
        <taxon>Polyphaga</taxon>
        <taxon>Cucujiformia</taxon>
        <taxon>Chrysomeloidea</taxon>
        <taxon>Chrysomelidae</taxon>
        <taxon>Galerucinae</taxon>
        <taxon>Alticini</taxon>
        <taxon>Psylliodes</taxon>
    </lineage>
</organism>
<accession>A0A9P0GBQ9</accession>
<evidence type="ECO:0000313" key="2">
    <source>
        <dbReference type="EMBL" id="CAH1103762.1"/>
    </source>
</evidence>
<dbReference type="PANTHER" id="PTHR45749">
    <property type="match status" value="1"/>
</dbReference>
<proteinExistence type="predicted"/>
<evidence type="ECO:0008006" key="4">
    <source>
        <dbReference type="Google" id="ProtNLM"/>
    </source>
</evidence>
<dbReference type="Proteomes" id="UP001153636">
    <property type="component" value="Chromosome 15"/>
</dbReference>
<name>A0A9P0GBQ9_9CUCU</name>
<dbReference type="AlphaFoldDB" id="A0A9P0GBQ9"/>
<keyword evidence="1" id="KW-0812">Transmembrane</keyword>
<reference evidence="2" key="1">
    <citation type="submission" date="2022-01" db="EMBL/GenBank/DDBJ databases">
        <authorList>
            <person name="King R."/>
        </authorList>
    </citation>
    <scope>NUCLEOTIDE SEQUENCE</scope>
</reference>
<dbReference type="OrthoDB" id="6617004at2759"/>
<feature type="transmembrane region" description="Helical" evidence="1">
    <location>
        <begin position="61"/>
        <end position="80"/>
    </location>
</feature>
<evidence type="ECO:0000256" key="1">
    <source>
        <dbReference type="SAM" id="Phobius"/>
    </source>
</evidence>
<dbReference type="PANTHER" id="PTHR45749:SF28">
    <property type="entry name" value="ZINC FINGER MYM-TYPE PROTEIN 1-LIKE-RELATED"/>
    <property type="match status" value="1"/>
</dbReference>
<dbReference type="EMBL" id="OV651827">
    <property type="protein sequence ID" value="CAH1103762.1"/>
    <property type="molecule type" value="Genomic_DNA"/>
</dbReference>
<keyword evidence="3" id="KW-1185">Reference proteome</keyword>
<keyword evidence="1" id="KW-1133">Transmembrane helix</keyword>
<protein>
    <recommendedName>
        <fullName evidence="4">DUF4371 domain-containing protein</fullName>
    </recommendedName>
</protein>
<sequence length="245" mass="27886">MVIAGDRIEKGGKRLLQFCYCLLVDVDDEHIKKNMLEVSHLIEELRPVLNICNYVEIKREFLPAIVSSSIAYIIILVQYLPRFKRHMINTHMSANVTIDSIQRLDLDGNISTSINTNNLPETSSLYDTNKNCAKAKCGSKLVAQRYDGAAVMAGHLGGLQAKVKDKFKHEIFVHCIEHRLNLVLSRSMDNIKHCLVFFSKLSDLASFFSKSSKRTCALDIHVQKRFPKVLPTRWNYNGHLVQTVL</sequence>